<evidence type="ECO:0000313" key="2">
    <source>
        <dbReference type="EMBL" id="KAF4510625.1"/>
    </source>
</evidence>
<feature type="compositionally biased region" description="Pro residues" evidence="1">
    <location>
        <begin position="42"/>
        <end position="53"/>
    </location>
</feature>
<evidence type="ECO:0000256" key="1">
    <source>
        <dbReference type="SAM" id="MobiDB-lite"/>
    </source>
</evidence>
<comment type="caution">
    <text evidence="2">The sequence shown here is derived from an EMBL/GenBank/DDBJ whole genome shotgun (WGS) entry which is preliminary data.</text>
</comment>
<organism evidence="2 3">
    <name type="scientific">Ophiocordyceps sinensis</name>
    <dbReference type="NCBI Taxonomy" id="72228"/>
    <lineage>
        <taxon>Eukaryota</taxon>
        <taxon>Fungi</taxon>
        <taxon>Dikarya</taxon>
        <taxon>Ascomycota</taxon>
        <taxon>Pezizomycotina</taxon>
        <taxon>Sordariomycetes</taxon>
        <taxon>Hypocreomycetidae</taxon>
        <taxon>Hypocreales</taxon>
        <taxon>Ophiocordycipitaceae</taxon>
        <taxon>Ophiocordyceps</taxon>
    </lineage>
</organism>
<proteinExistence type="predicted"/>
<keyword evidence="3" id="KW-1185">Reference proteome</keyword>
<dbReference type="Proteomes" id="UP000557566">
    <property type="component" value="Unassembled WGS sequence"/>
</dbReference>
<feature type="region of interest" description="Disordered" evidence="1">
    <location>
        <begin position="25"/>
        <end position="85"/>
    </location>
</feature>
<name>A0A8H4PU97_9HYPO</name>
<dbReference type="AlphaFoldDB" id="A0A8H4PU97"/>
<sequence>MRVSPAWPRCMASVLLLKVPECARPPGARRASNAAMMSARPPKAPKATPPPSHLPSVLRSGLRPSTLASPPAESRDVATSSRMKSTPAYALPVSAQLLQYRRPRQSHLQRRLLDAGQELGCSADAAGGGLHALDEHGGDARAPNRLGRALQIIVLGNDAVVDVDVVGSRLPPRKGQHAAVVAVGKDDNLALLGKVACRGQGVQVGLGARAGESDELQPKALADGARKEPLLGRGSAHVQADVVKDVPRDALDYGVSVAVEAGGEVSKEINEAALS</sequence>
<gene>
    <name evidence="2" type="ORF">G6O67_002501</name>
</gene>
<evidence type="ECO:0000313" key="3">
    <source>
        <dbReference type="Proteomes" id="UP000557566"/>
    </source>
</evidence>
<protein>
    <submittedName>
        <fullName evidence="2">Uncharacterized protein</fullName>
    </submittedName>
</protein>
<accession>A0A8H4PU97</accession>
<reference evidence="2 3" key="1">
    <citation type="journal article" date="2020" name="Genome Biol. Evol.">
        <title>A new high-quality draft genome assembly of the Chinese cordyceps Ophiocordyceps sinensis.</title>
        <authorList>
            <person name="Shu R."/>
            <person name="Zhang J."/>
            <person name="Meng Q."/>
            <person name="Zhang H."/>
            <person name="Zhou G."/>
            <person name="Li M."/>
            <person name="Wu P."/>
            <person name="Zhao Y."/>
            <person name="Chen C."/>
            <person name="Qin Q."/>
        </authorList>
    </citation>
    <scope>NUCLEOTIDE SEQUENCE [LARGE SCALE GENOMIC DNA]</scope>
    <source>
        <strain evidence="2 3">IOZ07</strain>
    </source>
</reference>
<feature type="compositionally biased region" description="Low complexity" evidence="1">
    <location>
        <begin position="28"/>
        <end position="41"/>
    </location>
</feature>
<dbReference type="EMBL" id="JAAVMX010000003">
    <property type="protein sequence ID" value="KAF4510625.1"/>
    <property type="molecule type" value="Genomic_DNA"/>
</dbReference>